<dbReference type="Proteomes" id="UP000051966">
    <property type="component" value="Unassembled WGS sequence"/>
</dbReference>
<evidence type="ECO:0000313" key="3">
    <source>
        <dbReference type="Proteomes" id="UP000019488"/>
    </source>
</evidence>
<organism evidence="1 3">
    <name type="scientific">Lentilactobacillus farraginis DSM 18382 = JCM 14108</name>
    <dbReference type="NCBI Taxonomy" id="1423743"/>
    <lineage>
        <taxon>Bacteria</taxon>
        <taxon>Bacillati</taxon>
        <taxon>Bacillota</taxon>
        <taxon>Bacilli</taxon>
        <taxon>Lactobacillales</taxon>
        <taxon>Lactobacillaceae</taxon>
        <taxon>Lentilactobacillus</taxon>
    </lineage>
</organism>
<comment type="caution">
    <text evidence="1">The sequence shown here is derived from an EMBL/GenBank/DDBJ whole genome shotgun (WGS) entry which is preliminary data.</text>
</comment>
<dbReference type="PATRIC" id="fig|1423743.5.peg.1253"/>
<dbReference type="EMBL" id="AZFY01000139">
    <property type="protein sequence ID" value="KRM02711.1"/>
    <property type="molecule type" value="Genomic_DNA"/>
</dbReference>
<evidence type="ECO:0000313" key="4">
    <source>
        <dbReference type="Proteomes" id="UP000051966"/>
    </source>
</evidence>
<gene>
    <name evidence="2" type="ORF">FD41_GL001208</name>
    <name evidence="1" type="ORF">JCM14108_3248</name>
</gene>
<reference evidence="2 4" key="2">
    <citation type="journal article" date="2015" name="Genome Announc.">
        <title>Expanding the biotechnology potential of lactobacilli through comparative genomics of 213 strains and associated genera.</title>
        <authorList>
            <person name="Sun Z."/>
            <person name="Harris H.M."/>
            <person name="McCann A."/>
            <person name="Guo C."/>
            <person name="Argimon S."/>
            <person name="Zhang W."/>
            <person name="Yang X."/>
            <person name="Jeffery I.B."/>
            <person name="Cooney J.C."/>
            <person name="Kagawa T.F."/>
            <person name="Liu W."/>
            <person name="Song Y."/>
            <person name="Salvetti E."/>
            <person name="Wrobel A."/>
            <person name="Rasinkangas P."/>
            <person name="Parkhill J."/>
            <person name="Rea M.C."/>
            <person name="O'Sullivan O."/>
            <person name="Ritari J."/>
            <person name="Douillard F.P."/>
            <person name="Paul Ross R."/>
            <person name="Yang R."/>
            <person name="Briner A.E."/>
            <person name="Felis G.E."/>
            <person name="de Vos W.M."/>
            <person name="Barrangou R."/>
            <person name="Klaenhammer T.R."/>
            <person name="Caufield P.W."/>
            <person name="Cui Y."/>
            <person name="Zhang H."/>
            <person name="O'Toole P.W."/>
        </authorList>
    </citation>
    <scope>NUCLEOTIDE SEQUENCE [LARGE SCALE GENOMIC DNA]</scope>
    <source>
        <strain evidence="2 4">DSM 18382</strain>
    </source>
</reference>
<protein>
    <submittedName>
        <fullName evidence="1">Uncharacterized protein</fullName>
    </submittedName>
</protein>
<keyword evidence="4" id="KW-1185">Reference proteome</keyword>
<sequence length="53" mass="5440">MALTPDSIITGAVITSGKKGDGKLTSDSITQPKTAGIVVTEIIGDHAYSPNLR</sequence>
<accession>X0PCA6</accession>
<dbReference type="Proteomes" id="UP000019488">
    <property type="component" value="Unassembled WGS sequence"/>
</dbReference>
<reference evidence="1" key="1">
    <citation type="journal article" date="2014" name="Genome Announc.">
        <title>Draft Genome Sequences of Two Lactobacillus Strains, L. farraginis JCM 14108T and L. composti JCM 14202T, Isolated from Compost of Distilled Shochu Residue.</title>
        <authorList>
            <person name="Yuki M."/>
            <person name="Oshima K."/>
            <person name="Suda W."/>
            <person name="Kitahara M."/>
            <person name="Kitamura K."/>
            <person name="Iida T."/>
            <person name="Hattori M."/>
            <person name="Ohkuma M."/>
        </authorList>
    </citation>
    <scope>NUCLEOTIDE SEQUENCE [LARGE SCALE GENOMIC DNA]</scope>
    <source>
        <strain evidence="1">JCM 14108</strain>
    </source>
</reference>
<dbReference type="EMBL" id="BAKI01000083">
    <property type="protein sequence ID" value="GAF38139.1"/>
    <property type="molecule type" value="Genomic_DNA"/>
</dbReference>
<evidence type="ECO:0000313" key="1">
    <source>
        <dbReference type="EMBL" id="GAF38139.1"/>
    </source>
</evidence>
<evidence type="ECO:0000313" key="2">
    <source>
        <dbReference type="EMBL" id="KRM02711.1"/>
    </source>
</evidence>
<name>X0PCA6_9LACO</name>
<proteinExistence type="predicted"/>
<dbReference type="AlphaFoldDB" id="X0PCA6"/>